<organism evidence="2 3">
    <name type="scientific">Methylobacterium haplocladii</name>
    <dbReference type="NCBI Taxonomy" id="1176176"/>
    <lineage>
        <taxon>Bacteria</taxon>
        <taxon>Pseudomonadati</taxon>
        <taxon>Pseudomonadota</taxon>
        <taxon>Alphaproteobacteria</taxon>
        <taxon>Hyphomicrobiales</taxon>
        <taxon>Methylobacteriaceae</taxon>
        <taxon>Methylobacterium</taxon>
    </lineage>
</organism>
<dbReference type="AlphaFoldDB" id="A0A512IM58"/>
<gene>
    <name evidence="2" type="ORF">MHA02_11880</name>
</gene>
<proteinExistence type="predicted"/>
<accession>A0A512IM58</accession>
<evidence type="ECO:0000313" key="3">
    <source>
        <dbReference type="Proteomes" id="UP000321258"/>
    </source>
</evidence>
<keyword evidence="1" id="KW-0812">Transmembrane</keyword>
<evidence type="ECO:0000256" key="1">
    <source>
        <dbReference type="SAM" id="Phobius"/>
    </source>
</evidence>
<comment type="caution">
    <text evidence="2">The sequence shown here is derived from an EMBL/GenBank/DDBJ whole genome shotgun (WGS) entry which is preliminary data.</text>
</comment>
<protein>
    <submittedName>
        <fullName evidence="2">Uncharacterized protein</fullName>
    </submittedName>
</protein>
<dbReference type="RefSeq" id="WP_147077544.1">
    <property type="nucleotide sequence ID" value="NZ_BJZT01000010.1"/>
</dbReference>
<keyword evidence="3" id="KW-1185">Reference proteome</keyword>
<dbReference type="EMBL" id="BJZT01000010">
    <property type="protein sequence ID" value="GEO98800.1"/>
    <property type="molecule type" value="Genomic_DNA"/>
</dbReference>
<dbReference type="Proteomes" id="UP000321258">
    <property type="component" value="Unassembled WGS sequence"/>
</dbReference>
<sequence length="64" mass="6799">MRHVVPPPRVSSAQGLRLHRPRPAVRARAVEIPPVRVSDLILAVLSVCLLGAVAMFAGLSILAP</sequence>
<keyword evidence="1" id="KW-1133">Transmembrane helix</keyword>
<name>A0A512IM58_9HYPH</name>
<evidence type="ECO:0000313" key="2">
    <source>
        <dbReference type="EMBL" id="GEO98800.1"/>
    </source>
</evidence>
<keyword evidence="1" id="KW-0472">Membrane</keyword>
<reference evidence="2 3" key="1">
    <citation type="submission" date="2019-07" db="EMBL/GenBank/DDBJ databases">
        <title>Whole genome shotgun sequence of Methylobacterium haplocladii NBRC 107714.</title>
        <authorList>
            <person name="Hosoyama A."/>
            <person name="Uohara A."/>
            <person name="Ohji S."/>
            <person name="Ichikawa N."/>
        </authorList>
    </citation>
    <scope>NUCLEOTIDE SEQUENCE [LARGE SCALE GENOMIC DNA]</scope>
    <source>
        <strain evidence="2 3">NBRC 107714</strain>
    </source>
</reference>
<feature type="transmembrane region" description="Helical" evidence="1">
    <location>
        <begin position="40"/>
        <end position="63"/>
    </location>
</feature>